<dbReference type="EMBL" id="ML208405">
    <property type="protein sequence ID" value="TFK66419.1"/>
    <property type="molecule type" value="Genomic_DNA"/>
</dbReference>
<evidence type="ECO:0000313" key="2">
    <source>
        <dbReference type="Proteomes" id="UP000308600"/>
    </source>
</evidence>
<keyword evidence="2" id="KW-1185">Reference proteome</keyword>
<sequence length="526" mass="57061">MPLSIPRGSPPPAYTRSPQPPIQAPASEINPTPATASHADLPEFFPSSPGLEDLEIQVFGTPLAALHRSPSPTGSFEDLELLATSTAIPPSQSEPPRPDTLPPAPPVPPARRGRPRKVVSDSPGPLASQISDRDAASMTFTIHIHIPQPPKKIRAGNRTKIEKQEPKVFGPINGVSTLVTWRQLIQLITQTLDVREDQISTDSMTYRFLSPKNSPTMLLTSPAGLLSLQDQVKPRAYKNNGSAHVIVEVDPPKVPVFTGTRRERPVDEDNHSGEDEPLQRPVKKGKLDAAVYAIADELEVKYHGACELHPGTICFHHRPTGTHFDLDRTRRLAWASAIHIDKASRTQIPLGSHHFKVDVTSKPKSQPRASSSTSAPTVTPPASIAAPVAPSTPTPGPSFPYSPSGYPSPYPGLPPMTPMSFHSPHYYHHMANPQWPPAPPHPAIPHPQFSATPSSAPPPDPKVDAFCQAAGISAEDKARLAGLGFQIGDDLDHLPEFAYKSAGFRPLGWIRIVDAYKKYRIEHPDA</sequence>
<name>A0ACD3AM51_9AGAR</name>
<dbReference type="Proteomes" id="UP000308600">
    <property type="component" value="Unassembled WGS sequence"/>
</dbReference>
<organism evidence="1 2">
    <name type="scientific">Pluteus cervinus</name>
    <dbReference type="NCBI Taxonomy" id="181527"/>
    <lineage>
        <taxon>Eukaryota</taxon>
        <taxon>Fungi</taxon>
        <taxon>Dikarya</taxon>
        <taxon>Basidiomycota</taxon>
        <taxon>Agaricomycotina</taxon>
        <taxon>Agaricomycetes</taxon>
        <taxon>Agaricomycetidae</taxon>
        <taxon>Agaricales</taxon>
        <taxon>Pluteineae</taxon>
        <taxon>Pluteaceae</taxon>
        <taxon>Pluteus</taxon>
    </lineage>
</organism>
<evidence type="ECO:0000313" key="1">
    <source>
        <dbReference type="EMBL" id="TFK66419.1"/>
    </source>
</evidence>
<accession>A0ACD3AM51</accession>
<proteinExistence type="predicted"/>
<protein>
    <submittedName>
        <fullName evidence="1">Uncharacterized protein</fullName>
    </submittedName>
</protein>
<reference evidence="1 2" key="1">
    <citation type="journal article" date="2019" name="Nat. Ecol. Evol.">
        <title>Megaphylogeny resolves global patterns of mushroom evolution.</title>
        <authorList>
            <person name="Varga T."/>
            <person name="Krizsan K."/>
            <person name="Foldi C."/>
            <person name="Dima B."/>
            <person name="Sanchez-Garcia M."/>
            <person name="Sanchez-Ramirez S."/>
            <person name="Szollosi G.J."/>
            <person name="Szarkandi J.G."/>
            <person name="Papp V."/>
            <person name="Albert L."/>
            <person name="Andreopoulos W."/>
            <person name="Angelini C."/>
            <person name="Antonin V."/>
            <person name="Barry K.W."/>
            <person name="Bougher N.L."/>
            <person name="Buchanan P."/>
            <person name="Buyck B."/>
            <person name="Bense V."/>
            <person name="Catcheside P."/>
            <person name="Chovatia M."/>
            <person name="Cooper J."/>
            <person name="Damon W."/>
            <person name="Desjardin D."/>
            <person name="Finy P."/>
            <person name="Geml J."/>
            <person name="Haridas S."/>
            <person name="Hughes K."/>
            <person name="Justo A."/>
            <person name="Karasinski D."/>
            <person name="Kautmanova I."/>
            <person name="Kiss B."/>
            <person name="Kocsube S."/>
            <person name="Kotiranta H."/>
            <person name="LaButti K.M."/>
            <person name="Lechner B.E."/>
            <person name="Liimatainen K."/>
            <person name="Lipzen A."/>
            <person name="Lukacs Z."/>
            <person name="Mihaltcheva S."/>
            <person name="Morgado L.N."/>
            <person name="Niskanen T."/>
            <person name="Noordeloos M.E."/>
            <person name="Ohm R.A."/>
            <person name="Ortiz-Santana B."/>
            <person name="Ovrebo C."/>
            <person name="Racz N."/>
            <person name="Riley R."/>
            <person name="Savchenko A."/>
            <person name="Shiryaev A."/>
            <person name="Soop K."/>
            <person name="Spirin V."/>
            <person name="Szebenyi C."/>
            <person name="Tomsovsky M."/>
            <person name="Tulloss R.E."/>
            <person name="Uehling J."/>
            <person name="Grigoriev I.V."/>
            <person name="Vagvolgyi C."/>
            <person name="Papp T."/>
            <person name="Martin F.M."/>
            <person name="Miettinen O."/>
            <person name="Hibbett D.S."/>
            <person name="Nagy L.G."/>
        </authorList>
    </citation>
    <scope>NUCLEOTIDE SEQUENCE [LARGE SCALE GENOMIC DNA]</scope>
    <source>
        <strain evidence="1 2">NL-1719</strain>
    </source>
</reference>
<gene>
    <name evidence="1" type="ORF">BDN72DRAFT_844354</name>
</gene>